<keyword evidence="4" id="KW-0862">Zinc</keyword>
<gene>
    <name evidence="8" type="ORF">PR001_g25858</name>
</gene>
<name>A0A6A3HW35_9STRA</name>
<comment type="subcellular location">
    <subcellularLocation>
        <location evidence="1">Nucleus</location>
    </subcellularLocation>
</comment>
<evidence type="ECO:0000313" key="8">
    <source>
        <dbReference type="EMBL" id="KAE8974916.1"/>
    </source>
</evidence>
<dbReference type="PANTHER" id="PTHR46481">
    <property type="entry name" value="ZINC FINGER BED DOMAIN-CONTAINING PROTEIN 4"/>
    <property type="match status" value="1"/>
</dbReference>
<dbReference type="InterPro" id="IPR052035">
    <property type="entry name" value="ZnF_BED_domain_contain"/>
</dbReference>
<keyword evidence="5" id="KW-0539">Nucleus</keyword>
<accession>A0A6A3HW35</accession>
<feature type="domain" description="HAT C-terminal dimerisation" evidence="7">
    <location>
        <begin position="625"/>
        <end position="702"/>
    </location>
</feature>
<reference evidence="8 9" key="1">
    <citation type="submission" date="2018-09" db="EMBL/GenBank/DDBJ databases">
        <title>Genomic investigation of the strawberry pathogen Phytophthora fragariae indicates pathogenicity is determined by transcriptional variation in three key races.</title>
        <authorList>
            <person name="Adams T.M."/>
            <person name="Armitage A.D."/>
            <person name="Sobczyk M.K."/>
            <person name="Bates H.J."/>
            <person name="Dunwell J.M."/>
            <person name="Nellist C.F."/>
            <person name="Harrison R.J."/>
        </authorList>
    </citation>
    <scope>NUCLEOTIDE SEQUENCE [LARGE SCALE GENOMIC DNA]</scope>
    <source>
        <strain evidence="8 9">SCRP249</strain>
    </source>
</reference>
<feature type="compositionally biased region" description="Pro residues" evidence="6">
    <location>
        <begin position="728"/>
        <end position="737"/>
    </location>
</feature>
<dbReference type="EMBL" id="QXFV01003655">
    <property type="protein sequence ID" value="KAE8974916.1"/>
    <property type="molecule type" value="Genomic_DNA"/>
</dbReference>
<proteinExistence type="predicted"/>
<keyword evidence="2" id="KW-0479">Metal-binding</keyword>
<dbReference type="GO" id="GO:0008270">
    <property type="term" value="F:zinc ion binding"/>
    <property type="evidence" value="ECO:0007669"/>
    <property type="project" value="UniProtKB-KW"/>
</dbReference>
<dbReference type="GO" id="GO:0005634">
    <property type="term" value="C:nucleus"/>
    <property type="evidence" value="ECO:0007669"/>
    <property type="project" value="UniProtKB-SubCell"/>
</dbReference>
<evidence type="ECO:0000256" key="4">
    <source>
        <dbReference type="ARBA" id="ARBA00022833"/>
    </source>
</evidence>
<feature type="region of interest" description="Disordered" evidence="6">
    <location>
        <begin position="1"/>
        <end position="20"/>
    </location>
</feature>
<evidence type="ECO:0000259" key="7">
    <source>
        <dbReference type="Pfam" id="PF05699"/>
    </source>
</evidence>
<dbReference type="Proteomes" id="UP000429607">
    <property type="component" value="Unassembled WGS sequence"/>
</dbReference>
<dbReference type="Pfam" id="PF05699">
    <property type="entry name" value="Dimer_Tnp_hAT"/>
    <property type="match status" value="1"/>
</dbReference>
<evidence type="ECO:0000256" key="2">
    <source>
        <dbReference type="ARBA" id="ARBA00022723"/>
    </source>
</evidence>
<sequence>MVAIHGTHPVGRAEKARRTKRVQRQIDSALCDVPAYVTQRITSSPYKEPAMTKRGALQKLWCATQKELDVHIARWLINDGRPYNTVVTEDFRNLIHRATGNLDGTILSAKTYNIILEALFARFCAFVEQLLKDEFAAAFYLPFLNLLHDSCTTGSGKKGIVGTSACYIDKFWRFRNMALLVTVYNSSHASVKVKSLTTSRIETLYGLDIEPMVQFTMSDTTPSARKISKLFEDSIPTDCSMHVLNLCLLYGLGMRENTETVYALDAETQTPKKERRVCTVGGPFPRGAALIKKIRALNNYFNTPQRVNRLTETQRYYGLPELSTIVDCDTRVASTVSLFQRTIINYAAFKAYFEQCATYDDPQVSRKLDFADWRLLVEMEAVTESLAELARIEVQRSNQVASELIVLLKFAIDRLGADSYNIYDMDALRSPKTNEKTLPRRSIHLSALSAEGQICVARIKGQVEKRLPTLTAESVAILLLDPRTKFTVESLVRPAARDDTDADSDNTDAVIADGKQLLRCAHQEVFCAMRAADSNDSQSAAVDSPPNMDLVPTVDDDLVIYGAPLMSTPSNSESMSSIRDQANQVLDEWFTHTEQWVRVAVHQTTDESMTTEDFTKQLLVRRNSEVCWRLQALCKHVDVCRWYRETGAARFPSIAALARVWLGRSPSNAFQERVFSTGAFVMNSRRSSTDNHRAEMQVLMKHNRSEFRRMEMENERPGGSCSASPSLPFAPPPASTS</sequence>
<comment type="caution">
    <text evidence="8">The sequence shown here is derived from an EMBL/GenBank/DDBJ whole genome shotgun (WGS) entry which is preliminary data.</text>
</comment>
<organism evidence="8 9">
    <name type="scientific">Phytophthora rubi</name>
    <dbReference type="NCBI Taxonomy" id="129364"/>
    <lineage>
        <taxon>Eukaryota</taxon>
        <taxon>Sar</taxon>
        <taxon>Stramenopiles</taxon>
        <taxon>Oomycota</taxon>
        <taxon>Peronosporomycetes</taxon>
        <taxon>Peronosporales</taxon>
        <taxon>Peronosporaceae</taxon>
        <taxon>Phytophthora</taxon>
    </lineage>
</organism>
<evidence type="ECO:0000256" key="3">
    <source>
        <dbReference type="ARBA" id="ARBA00022771"/>
    </source>
</evidence>
<dbReference type="GO" id="GO:0046983">
    <property type="term" value="F:protein dimerization activity"/>
    <property type="evidence" value="ECO:0007669"/>
    <property type="project" value="InterPro"/>
</dbReference>
<keyword evidence="3" id="KW-0863">Zinc-finger</keyword>
<dbReference type="AlphaFoldDB" id="A0A6A3HW35"/>
<evidence type="ECO:0000256" key="6">
    <source>
        <dbReference type="SAM" id="MobiDB-lite"/>
    </source>
</evidence>
<feature type="region of interest" description="Disordered" evidence="6">
    <location>
        <begin position="711"/>
        <end position="737"/>
    </location>
</feature>
<evidence type="ECO:0000256" key="5">
    <source>
        <dbReference type="ARBA" id="ARBA00023242"/>
    </source>
</evidence>
<evidence type="ECO:0000256" key="1">
    <source>
        <dbReference type="ARBA" id="ARBA00004123"/>
    </source>
</evidence>
<protein>
    <recommendedName>
        <fullName evidence="7">HAT C-terminal dimerisation domain-containing protein</fullName>
    </recommendedName>
</protein>
<dbReference type="InterPro" id="IPR012337">
    <property type="entry name" value="RNaseH-like_sf"/>
</dbReference>
<dbReference type="InterPro" id="IPR008906">
    <property type="entry name" value="HATC_C_dom"/>
</dbReference>
<dbReference type="PANTHER" id="PTHR46481:SF10">
    <property type="entry name" value="ZINC FINGER BED DOMAIN-CONTAINING PROTEIN 39"/>
    <property type="match status" value="1"/>
</dbReference>
<evidence type="ECO:0000313" key="9">
    <source>
        <dbReference type="Proteomes" id="UP000429607"/>
    </source>
</evidence>
<dbReference type="SUPFAM" id="SSF53098">
    <property type="entry name" value="Ribonuclease H-like"/>
    <property type="match status" value="1"/>
</dbReference>